<organism evidence="2 3">
    <name type="scientific">Mycena sanguinolenta</name>
    <dbReference type="NCBI Taxonomy" id="230812"/>
    <lineage>
        <taxon>Eukaryota</taxon>
        <taxon>Fungi</taxon>
        <taxon>Dikarya</taxon>
        <taxon>Basidiomycota</taxon>
        <taxon>Agaricomycotina</taxon>
        <taxon>Agaricomycetes</taxon>
        <taxon>Agaricomycetidae</taxon>
        <taxon>Agaricales</taxon>
        <taxon>Marasmiineae</taxon>
        <taxon>Mycenaceae</taxon>
        <taxon>Mycena</taxon>
    </lineage>
</organism>
<name>A0A8H6YH84_9AGAR</name>
<accession>A0A8H6YH84</accession>
<feature type="compositionally biased region" description="Polar residues" evidence="1">
    <location>
        <begin position="124"/>
        <end position="144"/>
    </location>
</feature>
<protein>
    <submittedName>
        <fullName evidence="2">Uncharacterized protein</fullName>
    </submittedName>
</protein>
<gene>
    <name evidence="2" type="ORF">MSAN_01142600</name>
</gene>
<feature type="region of interest" description="Disordered" evidence="1">
    <location>
        <begin position="122"/>
        <end position="162"/>
    </location>
</feature>
<reference evidence="2" key="1">
    <citation type="submission" date="2020-05" db="EMBL/GenBank/DDBJ databases">
        <title>Mycena genomes resolve the evolution of fungal bioluminescence.</title>
        <authorList>
            <person name="Tsai I.J."/>
        </authorList>
    </citation>
    <scope>NUCLEOTIDE SEQUENCE</scope>
    <source>
        <strain evidence="2">160909Yilan</strain>
    </source>
</reference>
<dbReference type="EMBL" id="JACAZH010000008">
    <property type="protein sequence ID" value="KAF7361110.1"/>
    <property type="molecule type" value="Genomic_DNA"/>
</dbReference>
<keyword evidence="3" id="KW-1185">Reference proteome</keyword>
<comment type="caution">
    <text evidence="2">The sequence shown here is derived from an EMBL/GenBank/DDBJ whole genome shotgun (WGS) entry which is preliminary data.</text>
</comment>
<feature type="region of interest" description="Disordered" evidence="1">
    <location>
        <begin position="420"/>
        <end position="544"/>
    </location>
</feature>
<evidence type="ECO:0000313" key="2">
    <source>
        <dbReference type="EMBL" id="KAF7361110.1"/>
    </source>
</evidence>
<feature type="compositionally biased region" description="Low complexity" evidence="1">
    <location>
        <begin position="462"/>
        <end position="474"/>
    </location>
</feature>
<dbReference type="AlphaFoldDB" id="A0A8H6YH84"/>
<dbReference type="Proteomes" id="UP000623467">
    <property type="component" value="Unassembled WGS sequence"/>
</dbReference>
<feature type="region of interest" description="Disordered" evidence="1">
    <location>
        <begin position="60"/>
        <end position="104"/>
    </location>
</feature>
<proteinExistence type="predicted"/>
<sequence>MRRLSVCIDLGQLLEDRPIEPRELIDPASAARARTVRDELDVDVELEPAPAVEEQIARLASHTRSQRHRFADDAHPAGRASPPSTPPPTQARAHHAQPRLPSAPLAYTTRLRLRLFFSRLPSRSHTPAQTPNYASAPDGTTSTSRHSRNRDELPVLPARRPLPRVHDSPAAWCELAVYVHFPPQARGRQARRPSQVEVVAISPPCPAVAEAQVQREEGRWREGPMDGALVLPEMWVDERDRQRARRVRRRRRTLSSRRLARAPLPERTQPTPMRLRACSRWIKKTEVEAFCTQYNPVIVAKPCASKAEGLRAAILALAYQDPRPRGVFEVALLKTAAASRCSGTRRAACVIHGHRQVDWSLYRDFTAPNANATLTAYGTNARTATVPDAHGYWANAANVARPPNVITIPAPAARFSTNTVAPAPVRPSSSRDPALVPPNAAPSTTRRQTRKTTARHRRARKTPTSSSSSSSTPPSSSPPSPPCASPQRSSSSPRGAQHARPARGRDRDERAGRGHEGEKEGKEMKREGEGETTVVDPASASTVG</sequence>
<feature type="compositionally biased region" description="Basic residues" evidence="1">
    <location>
        <begin position="447"/>
        <end position="461"/>
    </location>
</feature>
<feature type="compositionally biased region" description="Pro residues" evidence="1">
    <location>
        <begin position="475"/>
        <end position="484"/>
    </location>
</feature>
<evidence type="ECO:0000256" key="1">
    <source>
        <dbReference type="SAM" id="MobiDB-lite"/>
    </source>
</evidence>
<evidence type="ECO:0000313" key="3">
    <source>
        <dbReference type="Proteomes" id="UP000623467"/>
    </source>
</evidence>
<feature type="compositionally biased region" description="Basic and acidic residues" evidence="1">
    <location>
        <begin position="503"/>
        <end position="529"/>
    </location>
</feature>